<evidence type="ECO:0000313" key="3">
    <source>
        <dbReference type="Proteomes" id="UP000014400"/>
    </source>
</evidence>
<evidence type="ECO:0008006" key="4">
    <source>
        <dbReference type="Google" id="ProtNLM"/>
    </source>
</evidence>
<dbReference type="RefSeq" id="WP_016473866.1">
    <property type="nucleotide sequence ID" value="NZ_KE150480.1"/>
</dbReference>
<dbReference type="Pfam" id="PF04165">
    <property type="entry name" value="DUF401"/>
    <property type="match status" value="1"/>
</dbReference>
<dbReference type="PATRIC" id="fig|1203554.3.peg.470"/>
<keyword evidence="1" id="KW-0812">Transmembrane</keyword>
<comment type="caution">
    <text evidence="2">The sequence shown here is derived from an EMBL/GenBank/DDBJ whole genome shotgun (WGS) entry which is preliminary data.</text>
</comment>
<dbReference type="Proteomes" id="UP000014400">
    <property type="component" value="Unassembled WGS sequence"/>
</dbReference>
<name>S3BLF1_9BURK</name>
<reference evidence="2 3" key="1">
    <citation type="submission" date="2013-04" db="EMBL/GenBank/DDBJ databases">
        <title>The Genome Sequence of Sutterella wadsworthensis HGA0223.</title>
        <authorList>
            <consortium name="The Broad Institute Genomics Platform"/>
            <person name="Earl A."/>
            <person name="Ward D."/>
            <person name="Feldgarden M."/>
            <person name="Gevers D."/>
            <person name="Schmidt T.M."/>
            <person name="Dover J."/>
            <person name="Dai D."/>
            <person name="Walker B."/>
            <person name="Young S."/>
            <person name="Zeng Q."/>
            <person name="Gargeya S."/>
            <person name="Fitzgerald M."/>
            <person name="Haas B."/>
            <person name="Abouelleil A."/>
            <person name="Allen A.W."/>
            <person name="Alvarado L."/>
            <person name="Arachchi H.M."/>
            <person name="Berlin A.M."/>
            <person name="Chapman S.B."/>
            <person name="Gainer-Dewar J."/>
            <person name="Goldberg J."/>
            <person name="Griggs A."/>
            <person name="Gujja S."/>
            <person name="Hansen M."/>
            <person name="Howarth C."/>
            <person name="Imamovic A."/>
            <person name="Ireland A."/>
            <person name="Larimer J."/>
            <person name="McCowan C."/>
            <person name="Murphy C."/>
            <person name="Pearson M."/>
            <person name="Poon T.W."/>
            <person name="Priest M."/>
            <person name="Roberts A."/>
            <person name="Saif S."/>
            <person name="Shea T."/>
            <person name="Sisk P."/>
            <person name="Sykes S."/>
            <person name="Wortman J."/>
            <person name="Nusbaum C."/>
            <person name="Birren B."/>
        </authorList>
    </citation>
    <scope>NUCLEOTIDE SEQUENCE [LARGE SCALE GENOMIC DNA]</scope>
    <source>
        <strain evidence="2 3">HGA0223</strain>
    </source>
</reference>
<dbReference type="STRING" id="1203554.HMPREF1476_00484"/>
<dbReference type="HOGENOM" id="CLU_056143_0_0_4"/>
<evidence type="ECO:0000256" key="1">
    <source>
        <dbReference type="SAM" id="Phobius"/>
    </source>
</evidence>
<keyword evidence="1" id="KW-0472">Membrane</keyword>
<evidence type="ECO:0000313" key="2">
    <source>
        <dbReference type="EMBL" id="EPE01172.1"/>
    </source>
</evidence>
<accession>S3BLF1</accession>
<dbReference type="eggNOG" id="COG1906">
    <property type="taxonomic scope" value="Bacteria"/>
</dbReference>
<feature type="transmembrane region" description="Helical" evidence="1">
    <location>
        <begin position="238"/>
        <end position="257"/>
    </location>
</feature>
<feature type="transmembrane region" description="Helical" evidence="1">
    <location>
        <begin position="176"/>
        <end position="195"/>
    </location>
</feature>
<organism evidence="2 3">
    <name type="scientific">Sutterella wadsworthensis HGA0223</name>
    <dbReference type="NCBI Taxonomy" id="1203554"/>
    <lineage>
        <taxon>Bacteria</taxon>
        <taxon>Pseudomonadati</taxon>
        <taxon>Pseudomonadota</taxon>
        <taxon>Betaproteobacteria</taxon>
        <taxon>Burkholderiales</taxon>
        <taxon>Sutterellaceae</taxon>
        <taxon>Sutterella</taxon>
    </lineage>
</organism>
<feature type="transmembrane region" description="Helical" evidence="1">
    <location>
        <begin position="345"/>
        <end position="362"/>
    </location>
</feature>
<feature type="transmembrane region" description="Helical" evidence="1">
    <location>
        <begin position="150"/>
        <end position="170"/>
    </location>
</feature>
<dbReference type="AlphaFoldDB" id="S3BLF1"/>
<keyword evidence="3" id="KW-1185">Reference proteome</keyword>
<keyword evidence="1" id="KW-1133">Transmembrane helix</keyword>
<dbReference type="PANTHER" id="PTHR39556:SF1">
    <property type="entry name" value="PROTEIN, PUTATIVE-RELATED"/>
    <property type="match status" value="1"/>
</dbReference>
<feature type="transmembrane region" description="Helical" evidence="1">
    <location>
        <begin position="98"/>
        <end position="118"/>
    </location>
</feature>
<dbReference type="EMBL" id="ATCF01000005">
    <property type="protein sequence ID" value="EPE01172.1"/>
    <property type="molecule type" value="Genomic_DNA"/>
</dbReference>
<protein>
    <recommendedName>
        <fullName evidence="4">DUF401 family protein</fullName>
    </recommendedName>
</protein>
<dbReference type="PANTHER" id="PTHR39556">
    <property type="entry name" value="PROTEIN, PUTATIVE-RELATED"/>
    <property type="match status" value="1"/>
</dbReference>
<proteinExistence type="predicted"/>
<feature type="transmembrane region" description="Helical" evidence="1">
    <location>
        <begin position="215"/>
        <end position="232"/>
    </location>
</feature>
<feature type="transmembrane region" description="Helical" evidence="1">
    <location>
        <begin position="382"/>
        <end position="404"/>
    </location>
</feature>
<feature type="transmembrane region" description="Helical" evidence="1">
    <location>
        <begin position="310"/>
        <end position="338"/>
    </location>
</feature>
<gene>
    <name evidence="2" type="ORF">HMPREF1476_00484</name>
</gene>
<dbReference type="InterPro" id="IPR007294">
    <property type="entry name" value="DUF401"/>
</dbReference>
<feature type="transmembrane region" description="Helical" evidence="1">
    <location>
        <begin position="278"/>
        <end position="298"/>
    </location>
</feature>
<sequence length="407" mass="44564">MSIFLILGLVVATLIVLLRLKRSLGFSVLCSGLLIWLLLKPEPHLLVDGVVSMLQRSRTYDLVGSLYFVVCLEIELRQSGCLDGMVKYLQQLTSSKKLSMAIMAAFLGLLPSIGGARFSAPIVKQIAQGEAISCDRLSAVNFWFRHICEFASPIVPGIILACSVAGIPVIDLICHLAWLTPAAFVIGWIVLYHNVTLNEEKRIEISGAQKRKERFDFLLSFTPILIALVLMMTFKLSAWAALGITVLATGLLLKLCRRPVQIADVLIRAVEWRLFRDVFCIFFFMELLESTGLLQALVANVTQSAMPLEWVIAVLSFMVGILTGITQGQVAVVVPIVAAAAPGNLEMLSIAMVCGLGGQMLTPTHMCLTISLDYFKGDFFKTVGLCAICEALLLAAYGISVWLFPIH</sequence>
<dbReference type="GeneID" id="64061674"/>